<dbReference type="PANTHER" id="PTHR13593:SF89">
    <property type="entry name" value="PLC-LIKE PHOSPHODIESTERASES SUPERFAMILY PROTEIN"/>
    <property type="match status" value="1"/>
</dbReference>
<dbReference type="Pfam" id="PF26178">
    <property type="entry name" value="PI-PLC_cat"/>
    <property type="match status" value="1"/>
</dbReference>
<feature type="signal peptide" evidence="2">
    <location>
        <begin position="1"/>
        <end position="23"/>
    </location>
</feature>
<dbReference type="SUPFAM" id="SSF51695">
    <property type="entry name" value="PLC-like phosphodiesterases"/>
    <property type="match status" value="1"/>
</dbReference>
<organism evidence="3 4">
    <name type="scientific">Platanthera zijinensis</name>
    <dbReference type="NCBI Taxonomy" id="2320716"/>
    <lineage>
        <taxon>Eukaryota</taxon>
        <taxon>Viridiplantae</taxon>
        <taxon>Streptophyta</taxon>
        <taxon>Embryophyta</taxon>
        <taxon>Tracheophyta</taxon>
        <taxon>Spermatophyta</taxon>
        <taxon>Magnoliopsida</taxon>
        <taxon>Liliopsida</taxon>
        <taxon>Asparagales</taxon>
        <taxon>Orchidaceae</taxon>
        <taxon>Orchidoideae</taxon>
        <taxon>Orchideae</taxon>
        <taxon>Orchidinae</taxon>
        <taxon>Platanthera</taxon>
    </lineage>
</organism>
<dbReference type="Proteomes" id="UP001418222">
    <property type="component" value="Unassembled WGS sequence"/>
</dbReference>
<feature type="chain" id="PRO_5043031116" evidence="2">
    <location>
        <begin position="24"/>
        <end position="406"/>
    </location>
</feature>
<dbReference type="InterPro" id="IPR051057">
    <property type="entry name" value="PI-PLC_domain"/>
</dbReference>
<evidence type="ECO:0000313" key="4">
    <source>
        <dbReference type="Proteomes" id="UP001418222"/>
    </source>
</evidence>
<evidence type="ECO:0000256" key="1">
    <source>
        <dbReference type="SAM" id="MobiDB-lite"/>
    </source>
</evidence>
<dbReference type="GO" id="GO:0008081">
    <property type="term" value="F:phosphoric diester hydrolase activity"/>
    <property type="evidence" value="ECO:0007669"/>
    <property type="project" value="InterPro"/>
</dbReference>
<proteinExistence type="predicted"/>
<evidence type="ECO:0000256" key="2">
    <source>
        <dbReference type="SAM" id="SignalP"/>
    </source>
</evidence>
<name>A0AAP0B0V9_9ASPA</name>
<keyword evidence="2" id="KW-0732">Signal</keyword>
<protein>
    <submittedName>
        <fullName evidence="3">PI-PLC X domain-containing protein</fullName>
    </submittedName>
</protein>
<dbReference type="EMBL" id="JBBWWQ010000018">
    <property type="protein sequence ID" value="KAK8921826.1"/>
    <property type="molecule type" value="Genomic_DNA"/>
</dbReference>
<evidence type="ECO:0000313" key="3">
    <source>
        <dbReference type="EMBL" id="KAK8921826.1"/>
    </source>
</evidence>
<dbReference type="CDD" id="cd08588">
    <property type="entry name" value="PI-PLCc_At5g67130_like"/>
    <property type="match status" value="1"/>
</dbReference>
<keyword evidence="4" id="KW-1185">Reference proteome</keyword>
<dbReference type="InterPro" id="IPR017946">
    <property type="entry name" value="PLC-like_Pdiesterase_TIM-brl"/>
</dbReference>
<dbReference type="AlphaFoldDB" id="A0AAP0B0V9"/>
<dbReference type="Gene3D" id="3.20.20.190">
    <property type="entry name" value="Phosphatidylinositol (PI) phosphodiesterase"/>
    <property type="match status" value="1"/>
</dbReference>
<feature type="region of interest" description="Disordered" evidence="1">
    <location>
        <begin position="356"/>
        <end position="375"/>
    </location>
</feature>
<dbReference type="GO" id="GO:0006629">
    <property type="term" value="P:lipid metabolic process"/>
    <property type="evidence" value="ECO:0007669"/>
    <property type="project" value="InterPro"/>
</dbReference>
<comment type="caution">
    <text evidence="3">The sequence shown here is derived from an EMBL/GenBank/DDBJ whole genome shotgun (WGS) entry which is preliminary data.</text>
</comment>
<dbReference type="PANTHER" id="PTHR13593">
    <property type="match status" value="1"/>
</dbReference>
<accession>A0AAP0B0V9</accession>
<dbReference type="PROSITE" id="PS50007">
    <property type="entry name" value="PIPLC_X_DOMAIN"/>
    <property type="match status" value="1"/>
</dbReference>
<gene>
    <name evidence="3" type="ORF">KSP39_PZI020031</name>
</gene>
<sequence length="406" mass="43681">MPGLLSLQLLLSILLPLTIFSNAAKVGDGCLADRDCGAGLHCDACGSRCSRITPIDPKTIGKELPFNKYSWLTTHNSYALAGAKSATGSDLITFTNQQDTVTSQLKNGVRGLMLDMYDFESDIWLCHSFGGSCYNFTAFQPAINVLKEIQVFLQANPAEVITIFIEDYVRSSLGLTKVFSASGLSKYLFPLSKMPKNGADWPLLSDMISKNYRLLVFTSIKSKEASEGIAYEWNYVVENQYGDDGMKAGSCPSRAESSPMNTYSKSLVLMNYFPSDPNSTAACAENSAPLLSMLDTCHNLSGNRWPNFIAVDFYKESDGGGASEATDVANGHMVCGCDNIAFCKSNATFGTCDVPPSPPPNASNEPGSSPTVPAQKSSNAYLLGGSPQSTWTFKLMSASAILILLC</sequence>
<reference evidence="3 4" key="1">
    <citation type="journal article" date="2022" name="Nat. Plants">
        <title>Genomes of leafy and leafless Platanthera orchids illuminate the evolution of mycoheterotrophy.</title>
        <authorList>
            <person name="Li M.H."/>
            <person name="Liu K.W."/>
            <person name="Li Z."/>
            <person name="Lu H.C."/>
            <person name="Ye Q.L."/>
            <person name="Zhang D."/>
            <person name="Wang J.Y."/>
            <person name="Li Y.F."/>
            <person name="Zhong Z.M."/>
            <person name="Liu X."/>
            <person name="Yu X."/>
            <person name="Liu D.K."/>
            <person name="Tu X.D."/>
            <person name="Liu B."/>
            <person name="Hao Y."/>
            <person name="Liao X.Y."/>
            <person name="Jiang Y.T."/>
            <person name="Sun W.H."/>
            <person name="Chen J."/>
            <person name="Chen Y.Q."/>
            <person name="Ai Y."/>
            <person name="Zhai J.W."/>
            <person name="Wu S.S."/>
            <person name="Zhou Z."/>
            <person name="Hsiao Y.Y."/>
            <person name="Wu W.L."/>
            <person name="Chen Y.Y."/>
            <person name="Lin Y.F."/>
            <person name="Hsu J.L."/>
            <person name="Li C.Y."/>
            <person name="Wang Z.W."/>
            <person name="Zhao X."/>
            <person name="Zhong W.Y."/>
            <person name="Ma X.K."/>
            <person name="Ma L."/>
            <person name="Huang J."/>
            <person name="Chen G.Z."/>
            <person name="Huang M.Z."/>
            <person name="Huang L."/>
            <person name="Peng D.H."/>
            <person name="Luo Y.B."/>
            <person name="Zou S.Q."/>
            <person name="Chen S.P."/>
            <person name="Lan S."/>
            <person name="Tsai W.C."/>
            <person name="Van de Peer Y."/>
            <person name="Liu Z.J."/>
        </authorList>
    </citation>
    <scope>NUCLEOTIDE SEQUENCE [LARGE SCALE GENOMIC DNA]</scope>
    <source>
        <strain evidence="3">Lor287</strain>
    </source>
</reference>